<evidence type="ECO:0000256" key="1">
    <source>
        <dbReference type="SAM" id="MobiDB-lite"/>
    </source>
</evidence>
<name>A0ABY7S589_9FLAO</name>
<dbReference type="Pfam" id="PF13585">
    <property type="entry name" value="CHU_C"/>
    <property type="match status" value="1"/>
</dbReference>
<dbReference type="SUPFAM" id="SSF53300">
    <property type="entry name" value="vWA-like"/>
    <property type="match status" value="1"/>
</dbReference>
<dbReference type="InterPro" id="IPR013783">
    <property type="entry name" value="Ig-like_fold"/>
</dbReference>
<dbReference type="CDD" id="cd00198">
    <property type="entry name" value="vWFA"/>
    <property type="match status" value="1"/>
</dbReference>
<sequence>MKNKLQFQKRNVKNVAKLLFAFSFLFSINILSGQQVIVNKDIVENVDVCTQFDVTLEIIGKPPKSPQEVVLIIDRSGSMDDGPVPEPIDYAQDAAIAFVNNFFLPANNPTGLNKVALVTFSSSASVDIGLTLSAGKQDVIDEINGISTSGWTNTQGALIAADNLLTNTGTFDCATSRSIILLSDGVATYRNGSNNSCSSTTSGTICQTSAITAGNNAQTTYVSGEEFEQSIFTIGLVGAISGTEQTIALNTLNSIQNAGAFSTENNADLNSIYDAILGQLVPAATQLPGQALVSDTVANGFSIVPGSVVASKGTTSYTDPLLLWYVDDLFEETITLNYTITPDNSTVCGPQSSGNTIINYEDAMCEIESLVFNNPSFCVPCPEITPSISRVGCTNSINYSATLEQNGCVSTEDSFVWNFYLDGNLIGSSINLLGVYSYPGTPDTFEGVFTADLTYSGTFGATCSMPSIDAQAEIIIPDVIEATVSTTDILCYDGATGAIDVTITGGTPPYTFLWDNGEVTEDLSGITAGTYSVTITDSSGCNIIINDSEITQPTELTVSVTSTSNADCSGNNSGELTVEASGGIPPYMYSIDGGNNYQASGTFSNLTQGTYTINVIDDNDCPVTTNNIIINDDDSENPEITAPEDYTIEGCDVSAITGLSYNETSTTITLAQLENAIDGNGTASDIDGTIASITYSDTSSGTCTILVTRTFIVTDACGNSASDTQTITIKDTTAPDLIIPPNKNRECTEDTNPPNTGTATATDDCGTATVTFTDSSDGACGNTETITRTWTATDACGNSVSETQTITVVDTTPPTITIPANSTVECTDSTNPSATGNATATDTCGTATISFTDSSVTNCGNTETITRTWTATDECGNSVSDTQTITVEDNIAPNLSACTIDNTVLECSDTENETLADAWDTANIAALESCATDTCDTDFTGQVTSDYDFDNLNTTCGPCGTINVIYTITDDCGNSSTLSATLTFDDGTIPDLSNCSVTDEAIECSGTDNETLANDWNATNITALENCADDLGVTVTSNYDFNNLSSTCGQGGTIAVVYTITDDCGNATTLNATLTLEDTSAPDLTNCSVTDAAIECSGTDNQTLANDWNAANITALEACVADTCDTDFSGQITSDYNFNNLSSTCGQGGTIAVVYTITDDCGNATTLNATLTLEDTSAPDLTNCSVTDAAIECSGTDNETLANNWNAANITALESCVADTCDTDFTGQITSNYNFNNLSSTCGQGGTIAVVYTITDDCGNATTLNATLTLEDTSAPDLTNCSVTDAAIECSGTDNETLANDWNAANITALEACVADTCDTDFSGQITSDYNFNNLSSTCGQGGTIAVVYTITDDCGNATTLNATLTLEDTSAPDLTNCSVTDAAIECSGTDNETLANDWNAANITALEACVADTCDTDFTGQITSDYNFNNLSSTCGQGGTIAVVYTITDDCGNATTLNATLTLEDTSAPDLTNCSVTDAAIECSGTDNETLANDWNAANITALEACVADTCDTDFTGQITSDYNFNNLSSTCGQGGTIAVVYTITDDCGNATTLNATLTLEDTSAPDLTNCSVTDTAIECSGTDNETLANDWNAANITALESCVADTCDTDFSGQITSDYDFNNLSSTCGQGGTIAVVYTITDDCGNATTLNATLTLEDTSAPDLTNCSVTDAAIECSGTDNETLANDWNTANITALEACVADTCDTDFSGQITSDYDFNNLSSTCGQGGTIAVVYTITDDCGNATTLNATLTLQDTSAPDLTNCSVTDAAIECSGTDNETLANDWNAANITALESCVADTCDTDFSGQITSDYNFNNLSSTCGQGGTIAVVYTITDDCGNATTLNATLTLEDTSAPDLTNCSVTDAAIECSGTDNETLANDWNTANITALESCVADTCDTDFSGQITSDYNFNNLSSTCGQGGTIAVVYTITDDCGNATTLNATLTLEDTSAPDLTNCSVENTVLECSDTENETLADAWDAANIAALETCVADTCDTDFTGQITSDYDFDNLNTTCGPCGTINVIYTITDDCGNATTLNATLTFDDGTIPDLSNCSVTDAAIECSGTDNETLANDWNATNITALENCADDLGVTVTSDYVFTNLVTTCGQGGTIAVVYTITDDCGNATTLNATLTLEDTSAPDLTNCSVTDAAIECSGTDNETLANDWNAANITALEACVADTCDTDFSGQITSDYNFNNLSSTCGQNGTIAVVYTITDDCGNDTTLNATLTLEDTSAPDLTNCSVTDVAIECSGTDNENLANDWNAANITALEACVADTCDTDFSGQITSDYNFNNLSSTCGQNGTIAVVYTITDDCGNATTLNATLTLEDTSAPDLTNCSVTDAAIECSGTDNQTLANDWNADNITALEACVADTCDTDFSGQITSDYNFNNLSSTCGQGGTIAVVYTITDDCGNATTLNATLTLEDTSAPDLTNCSVTDAAIECSGTDNQTLANDWNVANITALESCVADTCDTDFSGQITSDYDFNNLSSTCGQGGTIAVVYTITDDCGNATTLNATLTLEDTSAPDLTNCSVTNAAIECSGTDNQTLANDWNTANITALEACVADTCDTDFSGQITSNYNFNNLSSTCGQGGTIAVVYTITDDCGNATTLNATLTLEDTSAPDLTNCSVTDAAIECSGTDNQTLANDWNAANITALESCVADTCDTDFSGQITSDYDFNNLSSTCGQGGTIAVVYTITDDCGNATTLNATLTLEDTSAPDLTNCSVTDAAIECSGTDNETLANDWNTANITALEACVADTCDTDFSGQITSDYNFNNLSSTCGQGGTIAVVYTITDDCGNATTLNATLTLEDTSAPDLTNCSVENTVLECSDTENETLADAWNTANIAALETCVADTCDTDFTGQVTSDYDFNNLNTTCGPCGTINVTYTITDDCGNSSSRTVTLTFDDGTIPDLSNCSVTDAAIECSGTDNQTLANDWNATNITALENCADDLGVTVTSNYDFNNLSSTCGQGGTIAVVYTITDDCGNATTLNATLTLEDTSAPDLTNCSVTDAAIECSGTDNQTLANDWNAANITALESCVADTCDTDFSGQITSDYNFNNLSSTCGQGGTIAVVYTITDDCGNATTLNATLTLEDTSAPDLTNCSVTDAAIECSGTDNQTLANDWNTANITALEACVADTCDTDFTGQITSDYDFNNLSSTCGLGGTIAVVYTITDDCGNATTLSATLTLEDTSAPDLTNCSVTDAAIECSGTDNETLANDWNTANITALEACVADTCDTDFSGQITSDYNFNNLSSTCGQGGTIAVVYTITDDCGNATTLNATLTLEDTSAPDITNCSVENTVLECSDTENETLADAWDAANIAALETCVADTCDTDFIGQVTSDYDFDNLNTTCGPCGTINVIYTITDDCGNATTLNATLTFDDGTIPDLSNCSVTDEAIECGGDNNETLANDWNANNITALETCADDLAVTVTSDYAFANLVATCGQTGTIAVVYTITDDCGNATTLNATLTIEDTTPPTFTVPNDVTIECDQDSNDLNITGDVTDETDACSGSIEATFTDAVADGNCANESIITRTWTLVDECDNTTTFDQTITVEDNTAPTFSVPESITVECDVDVNDLTLTGDVTDEADNCSTDLEATFTDAVADGNCANESIITRTWTLVDECENTTTFDQTITVEDNTAPTFSVPESITVECDVDVNDLTLTGDVTDEADNCSTDLEATFTDAVADGNCANESIITRTWTLVDECDNTTTFDQTITIEDNTAPTFTVPESITVECDVDVNDLTLTGDVTDEADNCSTDLEATFTDAVADGNCANESIITRTWTLVDECDNTTTFDQTITVEDNTAPTFTVPESITVECDVDVNDLTLTGDVTDEADNCSTDLEATFTDAVADGNCANESIITRTWTLVDECDNTTTFDQTITVEDNTAPTFTVPESITVECDVDVNDLTLTGDVTDEADNCSTDLEATFTDAVADGNCANESIITRTWTLVDECDNTTTFDQTITVEDNTAPTFTVPESITVECDVDVNDLTLTGDVTDEADNCSTDLEATFTDAVADGNCANESIITRTWTLVDECDNTTTFDQTITVEDNTAPTFSVPESITVECDVDVNDLTLTGDVTDEADNCSTDLEATFTDAVADGNCANESIITRTWTLVDECENTTTFDQTITVEDNTAPTFTVPTDINVECDVDVNDLTLTGDVTDEADNCSTDLEATFTDAVADGNCANESIITRTWTLVDECENTTTFDQTITVEDNTAPTFTVPESITVECDVDVNDLTLTGDVTDEADNCSTDLEATFTDAVADGNCANESIITRTWTLVDECENTTTFDQTITVEDNTAPTFTVPTDINVECDVDVDDLSLTGDVTDESDNCSTGLEATYTDTIVAGTCPSEFVITRTWSVSDECENTTSFDQIITVQDTTAPALVSDLEEIFVVCNDIPEVPELVFEDACSTNMTVTFTENSTSDGTVEDYIIIREWLVEDECGNQALYTQQINVGVQNEVIAVNPGALCILEDFNFDLFSTLSGNYDTDGVWTVTLGDATLDGSLFNPSDLLDINDEYTDADLGDYIFTYTVGGLCPSETEVTITIDDECRVLPCGEEDLIISKAVTVNNDGINEFFTVEGVEDCGFVIELMIFNRWGAKIYDNSNYKNNWNGASSNGSIGNSGSVPTGTYYYIITLKNSGLRPITGPIYVSTN</sequence>
<accession>A0ABY7S589</accession>
<dbReference type="Pfam" id="PF13519">
    <property type="entry name" value="VWA_2"/>
    <property type="match status" value="1"/>
</dbReference>
<reference evidence="3 4" key="1">
    <citation type="submission" date="2023-01" db="EMBL/GenBank/DDBJ databases">
        <title>Psychroserpens ponticola sp. nov., isolated from seawater.</title>
        <authorList>
            <person name="Kristyanto S."/>
            <person name="Jung J."/>
            <person name="Kim J.M."/>
            <person name="Jeon C.O."/>
        </authorList>
    </citation>
    <scope>NUCLEOTIDE SEQUENCE [LARGE SCALE GENOMIC DNA]</scope>
    <source>
        <strain evidence="3 4">MSW6</strain>
    </source>
</reference>
<dbReference type="Proteomes" id="UP001202717">
    <property type="component" value="Chromosome"/>
</dbReference>
<proteinExistence type="predicted"/>
<evidence type="ECO:0000313" key="3">
    <source>
        <dbReference type="EMBL" id="WCO03060.1"/>
    </source>
</evidence>
<dbReference type="SMART" id="SM00327">
    <property type="entry name" value="VWA"/>
    <property type="match status" value="1"/>
</dbReference>
<dbReference type="PROSITE" id="PS50234">
    <property type="entry name" value="VWFA"/>
    <property type="match status" value="1"/>
</dbReference>
<evidence type="ECO:0000259" key="2">
    <source>
        <dbReference type="PROSITE" id="PS50234"/>
    </source>
</evidence>
<feature type="region of interest" description="Disordered" evidence="1">
    <location>
        <begin position="741"/>
        <end position="762"/>
    </location>
</feature>
<dbReference type="InterPro" id="IPR036465">
    <property type="entry name" value="vWFA_dom_sf"/>
</dbReference>
<dbReference type="Gene3D" id="3.40.50.410">
    <property type="entry name" value="von Willebrand factor, type A domain"/>
    <property type="match status" value="1"/>
</dbReference>
<dbReference type="InterPro" id="IPR002035">
    <property type="entry name" value="VWF_A"/>
</dbReference>
<organism evidence="3 4">
    <name type="scientific">Psychroserpens ponticola</name>
    <dbReference type="NCBI Taxonomy" id="2932268"/>
    <lineage>
        <taxon>Bacteria</taxon>
        <taxon>Pseudomonadati</taxon>
        <taxon>Bacteroidota</taxon>
        <taxon>Flavobacteriia</taxon>
        <taxon>Flavobacteriales</taxon>
        <taxon>Flavobacteriaceae</taxon>
        <taxon>Psychroserpens</taxon>
    </lineage>
</organism>
<evidence type="ECO:0000313" key="4">
    <source>
        <dbReference type="Proteomes" id="UP001202717"/>
    </source>
</evidence>
<dbReference type="EMBL" id="CP116221">
    <property type="protein sequence ID" value="WCO03060.1"/>
    <property type="molecule type" value="Genomic_DNA"/>
</dbReference>
<feature type="compositionally biased region" description="Low complexity" evidence="1">
    <location>
        <begin position="750"/>
        <end position="762"/>
    </location>
</feature>
<dbReference type="RefSeq" id="WP_272792411.1">
    <property type="nucleotide sequence ID" value="NZ_CP116221.1"/>
</dbReference>
<gene>
    <name evidence="3" type="ORF">MUN68_006100</name>
</gene>
<keyword evidence="4" id="KW-1185">Reference proteome</keyword>
<feature type="domain" description="VWFA" evidence="2">
    <location>
        <begin position="68"/>
        <end position="276"/>
    </location>
</feature>
<protein>
    <submittedName>
        <fullName evidence="3">Gliding motility-associated C-terminal domain-containing protein</fullName>
    </submittedName>
</protein>
<dbReference type="Gene3D" id="2.60.40.10">
    <property type="entry name" value="Immunoglobulins"/>
    <property type="match status" value="2"/>
</dbReference>